<protein>
    <submittedName>
        <fullName evidence="1">Uncharacterized protein</fullName>
    </submittedName>
</protein>
<gene>
    <name evidence="1" type="ORF">BTO14_12450</name>
</gene>
<dbReference type="EMBL" id="MSCK01000002">
    <property type="protein sequence ID" value="PQJ68850.1"/>
    <property type="molecule type" value="Genomic_DNA"/>
</dbReference>
<evidence type="ECO:0000313" key="1">
    <source>
        <dbReference type="EMBL" id="PQJ68850.1"/>
    </source>
</evidence>
<keyword evidence="2" id="KW-1185">Reference proteome</keyword>
<dbReference type="Proteomes" id="UP000247345">
    <property type="component" value="Unassembled WGS sequence"/>
</dbReference>
<reference evidence="1 2" key="1">
    <citation type="submission" date="2016-12" db="EMBL/GenBank/DDBJ databases">
        <title>Trade-off between light-utilization and light-protection in marine flavobacteria.</title>
        <authorList>
            <person name="Kumagai Y."/>
            <person name="Yoshizawa S."/>
            <person name="Kogure K."/>
            <person name="Iwasaki W."/>
        </authorList>
    </citation>
    <scope>NUCLEOTIDE SEQUENCE [LARGE SCALE GENOMIC DNA]</scope>
    <source>
        <strain evidence="1 2">KCTC 12100</strain>
    </source>
</reference>
<sequence length="67" mass="7814">MDGNKNLDITIIHKFGLIFRSYINFISKEYFLIESVLLVFSVDEKIGGKRVLKLKFYGFTPKEPIKT</sequence>
<dbReference type="AlphaFoldDB" id="A0A2P6C7F7"/>
<accession>A0A2P6C7F7</accession>
<name>A0A2P6C7F7_9FLAO</name>
<organism evidence="1 2">
    <name type="scientific">Polaribacter butkevichii</name>
    <dbReference type="NCBI Taxonomy" id="218490"/>
    <lineage>
        <taxon>Bacteria</taxon>
        <taxon>Pseudomonadati</taxon>
        <taxon>Bacteroidota</taxon>
        <taxon>Flavobacteriia</taxon>
        <taxon>Flavobacteriales</taxon>
        <taxon>Flavobacteriaceae</taxon>
    </lineage>
</organism>
<proteinExistence type="predicted"/>
<comment type="caution">
    <text evidence="1">The sequence shown here is derived from an EMBL/GenBank/DDBJ whole genome shotgun (WGS) entry which is preliminary data.</text>
</comment>
<evidence type="ECO:0000313" key="2">
    <source>
        <dbReference type="Proteomes" id="UP000247345"/>
    </source>
</evidence>